<feature type="region of interest" description="Disordered" evidence="1">
    <location>
        <begin position="1"/>
        <end position="32"/>
    </location>
</feature>
<keyword evidence="2" id="KW-1133">Transmembrane helix</keyword>
<dbReference type="Proteomes" id="UP000708208">
    <property type="component" value="Unassembled WGS sequence"/>
</dbReference>
<proteinExistence type="predicted"/>
<gene>
    <name evidence="3" type="ORF">AFUS01_LOCUS8167</name>
</gene>
<dbReference type="OrthoDB" id="6363452at2759"/>
<evidence type="ECO:0000256" key="1">
    <source>
        <dbReference type="SAM" id="MobiDB-lite"/>
    </source>
</evidence>
<keyword evidence="4" id="KW-1185">Reference proteome</keyword>
<evidence type="ECO:0000256" key="2">
    <source>
        <dbReference type="SAM" id="Phobius"/>
    </source>
</evidence>
<sequence length="158" mass="16821">MGESHQGKSASPVASASSTSSSSSDSSADSKSKTGDLIKVAKAIARSHSTSEVLTLNLTNLLILIVLKAVIFGIGLFYFGGVTFKGGHGNGWSSRSIDSKSSSFMTEGELLLMLTYLLGASNENYECMYRVACEDPSKAKEYLNVSKMIVKGAKFMKK</sequence>
<evidence type="ECO:0008006" key="5">
    <source>
        <dbReference type="Google" id="ProtNLM"/>
    </source>
</evidence>
<comment type="caution">
    <text evidence="3">The sequence shown here is derived from an EMBL/GenBank/DDBJ whole genome shotgun (WGS) entry which is preliminary data.</text>
</comment>
<evidence type="ECO:0000313" key="3">
    <source>
        <dbReference type="EMBL" id="CAG7718798.1"/>
    </source>
</evidence>
<dbReference type="EMBL" id="CAJVCH010056066">
    <property type="protein sequence ID" value="CAG7718798.1"/>
    <property type="molecule type" value="Genomic_DNA"/>
</dbReference>
<keyword evidence="2" id="KW-0472">Membrane</keyword>
<reference evidence="3" key="1">
    <citation type="submission" date="2021-06" db="EMBL/GenBank/DDBJ databases">
        <authorList>
            <person name="Hodson N. C."/>
            <person name="Mongue J. A."/>
            <person name="Jaron S. K."/>
        </authorList>
    </citation>
    <scope>NUCLEOTIDE SEQUENCE</scope>
</reference>
<evidence type="ECO:0000313" key="4">
    <source>
        <dbReference type="Proteomes" id="UP000708208"/>
    </source>
</evidence>
<name>A0A8J2JEL7_9HEXA</name>
<organism evidence="3 4">
    <name type="scientific">Allacma fusca</name>
    <dbReference type="NCBI Taxonomy" id="39272"/>
    <lineage>
        <taxon>Eukaryota</taxon>
        <taxon>Metazoa</taxon>
        <taxon>Ecdysozoa</taxon>
        <taxon>Arthropoda</taxon>
        <taxon>Hexapoda</taxon>
        <taxon>Collembola</taxon>
        <taxon>Symphypleona</taxon>
        <taxon>Sminthuridae</taxon>
        <taxon>Allacma</taxon>
    </lineage>
</organism>
<accession>A0A8J2JEL7</accession>
<feature type="compositionally biased region" description="Low complexity" evidence="1">
    <location>
        <begin position="9"/>
        <end position="27"/>
    </location>
</feature>
<protein>
    <recommendedName>
        <fullName evidence="5">Transmembrane protein</fullName>
    </recommendedName>
</protein>
<keyword evidence="2" id="KW-0812">Transmembrane</keyword>
<feature type="transmembrane region" description="Helical" evidence="2">
    <location>
        <begin position="61"/>
        <end position="79"/>
    </location>
</feature>
<dbReference type="AlphaFoldDB" id="A0A8J2JEL7"/>